<dbReference type="Proteomes" id="UP000327085">
    <property type="component" value="Chromosome 1"/>
</dbReference>
<dbReference type="InterPro" id="IPR057192">
    <property type="entry name" value="DUF7870"/>
</dbReference>
<reference evidence="3" key="1">
    <citation type="journal article" date="2020" name="Plant J.">
        <title>Transposons played a major role in the diversification between the closely related almond and peach genomes: results from the almond genome sequence.</title>
        <authorList>
            <person name="Alioto T."/>
            <person name="Alexiou K.G."/>
            <person name="Bardil A."/>
            <person name="Barteri F."/>
            <person name="Castanera R."/>
            <person name="Cruz F."/>
            <person name="Dhingra A."/>
            <person name="Duval H."/>
            <person name="Fernandez I Marti A."/>
            <person name="Frias L."/>
            <person name="Galan B."/>
            <person name="Garcia J.L."/>
            <person name="Howad W."/>
            <person name="Gomez-Garrido J."/>
            <person name="Gut M."/>
            <person name="Julca I."/>
            <person name="Morata J."/>
            <person name="Puigdomenech P."/>
            <person name="Ribeca P."/>
            <person name="Rubio Cabetas M.J."/>
            <person name="Vlasova A."/>
            <person name="Wirthensohn M."/>
            <person name="Garcia-Mas J."/>
            <person name="Gabaldon T."/>
            <person name="Casacuberta J.M."/>
            <person name="Arus P."/>
        </authorList>
    </citation>
    <scope>NUCLEOTIDE SEQUENCE [LARGE SCALE GENOMIC DNA]</scope>
    <source>
        <strain evidence="3">cv. Texas</strain>
    </source>
</reference>
<dbReference type="PANTHER" id="PTHR33597">
    <property type="entry name" value="OS02G0760400 PROTEIN"/>
    <property type="match status" value="1"/>
</dbReference>
<dbReference type="EMBL" id="CABIKO010000170">
    <property type="protein sequence ID" value="VVA29660.1"/>
    <property type="molecule type" value="Genomic_DNA"/>
</dbReference>
<dbReference type="OMA" id="WQCLTLY"/>
<proteinExistence type="predicted"/>
<feature type="domain" description="DUF7870" evidence="1">
    <location>
        <begin position="232"/>
        <end position="286"/>
    </location>
</feature>
<evidence type="ECO:0000259" key="1">
    <source>
        <dbReference type="Pfam" id="PF25276"/>
    </source>
</evidence>
<dbReference type="Gramene" id="VVA29660">
    <property type="protein sequence ID" value="VVA29660"/>
    <property type="gene ID" value="Prudul26B012374"/>
</dbReference>
<dbReference type="PANTHER" id="PTHR33597:SF21">
    <property type="entry name" value="METHYLTRANSFERASE TYPE 11 DOMAIN-CONTAINING PROTEIN"/>
    <property type="match status" value="1"/>
</dbReference>
<gene>
    <name evidence="2" type="ORF">ALMOND_2B012374</name>
</gene>
<protein>
    <submittedName>
        <fullName evidence="2">PREDICTED: unnamed product</fullName>
    </submittedName>
</protein>
<dbReference type="AlphaFoldDB" id="A0A5E4FQJ7"/>
<evidence type="ECO:0000313" key="3">
    <source>
        <dbReference type="Proteomes" id="UP000327085"/>
    </source>
</evidence>
<feature type="domain" description="DUF7870" evidence="1">
    <location>
        <begin position="294"/>
        <end position="362"/>
    </location>
</feature>
<name>A0A5E4FQJ7_PRUDU</name>
<evidence type="ECO:0000313" key="2">
    <source>
        <dbReference type="EMBL" id="VVA29660.1"/>
    </source>
</evidence>
<dbReference type="Pfam" id="PF25276">
    <property type="entry name" value="DUF7870"/>
    <property type="match status" value="2"/>
</dbReference>
<sequence length="391" mass="44267">MELAGGYTAKDQSKVKHLHGGRIGLDSETHLVIKLPDSKVLRIISRSVFLGLVILTLPCIGSLLRGVSVSELKYDTQSENFNFEQLGELFHDLAGEGLRRKSDKALIVSPVNVGMIHNLHPFDYNVFDIVMDSDLERKSSFLDESWDFVFAFNLVDAKFVDRILKIGGIVAVPLSNDPSNAFKPKPNYKIVYLRRYASTFVAMRKTSPSYDLAVKSRRLCQFETKAKKTVVKGLEDVVLEPPRRVLAKSNEYLKKIKFLPNLMGDSLQGYDRRVFVNVDLNEDNSVEPEEASSTVVALPRNDLSDWLKENVREEDYVVMKAEAEMVVEMIKKKTICLVDELFLECNNGWWQKNGKTYGSKRACLLGMHCFVWKGEGSRSCCTPVVSLRKIN</sequence>
<organism evidence="2 3">
    <name type="scientific">Prunus dulcis</name>
    <name type="common">Almond</name>
    <name type="synonym">Amygdalus dulcis</name>
    <dbReference type="NCBI Taxonomy" id="3755"/>
    <lineage>
        <taxon>Eukaryota</taxon>
        <taxon>Viridiplantae</taxon>
        <taxon>Streptophyta</taxon>
        <taxon>Embryophyta</taxon>
        <taxon>Tracheophyta</taxon>
        <taxon>Spermatophyta</taxon>
        <taxon>Magnoliopsida</taxon>
        <taxon>eudicotyledons</taxon>
        <taxon>Gunneridae</taxon>
        <taxon>Pentapetalae</taxon>
        <taxon>rosids</taxon>
        <taxon>fabids</taxon>
        <taxon>Rosales</taxon>
        <taxon>Rosaceae</taxon>
        <taxon>Amygdaloideae</taxon>
        <taxon>Amygdaleae</taxon>
        <taxon>Prunus</taxon>
    </lineage>
</organism>
<dbReference type="InParanoid" id="A0A5E4FQJ7"/>
<accession>A0A5E4FQJ7</accession>